<sequence>MTTSMPVLFIHGLWLHATSWGDTLPIAFGNPVSEEGSNELFERWTIPAPGKSLSEAALANFTPHSPAEVDTANAVRGPLLLMSGGKDHTVPESVNRATLKQYRRSDAVTDIRDFPDRGHSLTWLRRQGL</sequence>
<proteinExistence type="predicted"/>
<keyword evidence="2" id="KW-1185">Reference proteome</keyword>
<gene>
    <name evidence="1" type="ORF">EOT10_33885</name>
</gene>
<name>A0A3S2WA43_9ACTN</name>
<dbReference type="Gene3D" id="3.40.50.1820">
    <property type="entry name" value="alpha/beta hydrolase"/>
    <property type="match status" value="1"/>
</dbReference>
<dbReference type="SUPFAM" id="SSF53474">
    <property type="entry name" value="alpha/beta-Hydrolases"/>
    <property type="match status" value="1"/>
</dbReference>
<protein>
    <recommendedName>
        <fullName evidence="3">Peptidase S9 prolyl oligopeptidase catalytic domain-containing protein</fullName>
    </recommendedName>
</protein>
<evidence type="ECO:0000313" key="2">
    <source>
        <dbReference type="Proteomes" id="UP000283128"/>
    </source>
</evidence>
<dbReference type="OrthoDB" id="3810256at2"/>
<organism evidence="1 2">
    <name type="scientific">Streptomyces antnestii</name>
    <dbReference type="NCBI Taxonomy" id="2494256"/>
    <lineage>
        <taxon>Bacteria</taxon>
        <taxon>Bacillati</taxon>
        <taxon>Actinomycetota</taxon>
        <taxon>Actinomycetes</taxon>
        <taxon>Kitasatosporales</taxon>
        <taxon>Streptomycetaceae</taxon>
        <taxon>Streptomyces</taxon>
    </lineage>
</organism>
<dbReference type="Proteomes" id="UP000283128">
    <property type="component" value="Unassembled WGS sequence"/>
</dbReference>
<dbReference type="EMBL" id="RZYA01000023">
    <property type="protein sequence ID" value="RVU17621.1"/>
    <property type="molecule type" value="Genomic_DNA"/>
</dbReference>
<dbReference type="AlphaFoldDB" id="A0A3S2WA43"/>
<evidence type="ECO:0000313" key="1">
    <source>
        <dbReference type="EMBL" id="RVU17621.1"/>
    </source>
</evidence>
<dbReference type="InterPro" id="IPR029058">
    <property type="entry name" value="AB_hydrolase_fold"/>
</dbReference>
<comment type="caution">
    <text evidence="1">The sequence shown here is derived from an EMBL/GenBank/DDBJ whole genome shotgun (WGS) entry which is preliminary data.</text>
</comment>
<reference evidence="1 2" key="1">
    <citation type="submission" date="2019-01" db="EMBL/GenBank/DDBJ databases">
        <title>Genome sequences of Streptomyces and Rhizobium isolates collected from root and soil.</title>
        <authorList>
            <person name="Chhettri S."/>
            <person name="Sevigny J.L."/>
            <person name="Sen A."/>
            <person name="Ennis N."/>
            <person name="Tisa L."/>
        </authorList>
    </citation>
    <scope>NUCLEOTIDE SEQUENCE [LARGE SCALE GENOMIC DNA]</scope>
    <source>
        <strain evidence="1 2">San01</strain>
    </source>
</reference>
<dbReference type="RefSeq" id="WP_127832203.1">
    <property type="nucleotide sequence ID" value="NZ_RZYA01000023.1"/>
</dbReference>
<accession>A0A3S2WA43</accession>
<evidence type="ECO:0008006" key="3">
    <source>
        <dbReference type="Google" id="ProtNLM"/>
    </source>
</evidence>